<sequence>MASLSKKSKSIKFATKKKANNSSKCTMTFWAITMAFCCVTILPFLIFLLPLYLLRVLKSVVRGDLNTLEFQMLHSIRLSSDDHYYFMARASLA</sequence>
<organism evidence="2 3">
    <name type="scientific">Malus domestica</name>
    <name type="common">Apple</name>
    <name type="synonym">Pyrus malus</name>
    <dbReference type="NCBI Taxonomy" id="3750"/>
    <lineage>
        <taxon>Eukaryota</taxon>
        <taxon>Viridiplantae</taxon>
        <taxon>Streptophyta</taxon>
        <taxon>Embryophyta</taxon>
        <taxon>Tracheophyta</taxon>
        <taxon>Spermatophyta</taxon>
        <taxon>Magnoliopsida</taxon>
        <taxon>eudicotyledons</taxon>
        <taxon>Gunneridae</taxon>
        <taxon>Pentapetalae</taxon>
        <taxon>rosids</taxon>
        <taxon>fabids</taxon>
        <taxon>Rosales</taxon>
        <taxon>Rosaceae</taxon>
        <taxon>Amygdaloideae</taxon>
        <taxon>Maleae</taxon>
        <taxon>Malus</taxon>
    </lineage>
</organism>
<gene>
    <name evidence="2" type="ORF">DVH24_015531</name>
</gene>
<proteinExistence type="predicted"/>
<dbReference type="EMBL" id="RDQH01000342">
    <property type="protein sequence ID" value="RXH70909.1"/>
    <property type="molecule type" value="Genomic_DNA"/>
</dbReference>
<feature type="transmembrane region" description="Helical" evidence="1">
    <location>
        <begin position="29"/>
        <end position="54"/>
    </location>
</feature>
<keyword evidence="3" id="KW-1185">Reference proteome</keyword>
<dbReference type="Proteomes" id="UP000290289">
    <property type="component" value="Chromosome 16"/>
</dbReference>
<keyword evidence="1" id="KW-0812">Transmembrane</keyword>
<evidence type="ECO:0000313" key="3">
    <source>
        <dbReference type="Proteomes" id="UP000290289"/>
    </source>
</evidence>
<keyword evidence="1" id="KW-1133">Transmembrane helix</keyword>
<dbReference type="AlphaFoldDB" id="A0A498HIT5"/>
<comment type="caution">
    <text evidence="2">The sequence shown here is derived from an EMBL/GenBank/DDBJ whole genome shotgun (WGS) entry which is preliminary data.</text>
</comment>
<name>A0A498HIT5_MALDO</name>
<protein>
    <submittedName>
        <fullName evidence="2">Uncharacterized protein</fullName>
    </submittedName>
</protein>
<evidence type="ECO:0000256" key="1">
    <source>
        <dbReference type="SAM" id="Phobius"/>
    </source>
</evidence>
<reference evidence="2 3" key="1">
    <citation type="submission" date="2018-10" db="EMBL/GenBank/DDBJ databases">
        <title>A high-quality apple genome assembly.</title>
        <authorList>
            <person name="Hu J."/>
        </authorList>
    </citation>
    <scope>NUCLEOTIDE SEQUENCE [LARGE SCALE GENOMIC DNA]</scope>
    <source>
        <strain evidence="3">cv. HFTH1</strain>
        <tissue evidence="2">Young leaf</tissue>
    </source>
</reference>
<keyword evidence="1" id="KW-0472">Membrane</keyword>
<evidence type="ECO:0000313" key="2">
    <source>
        <dbReference type="EMBL" id="RXH70909.1"/>
    </source>
</evidence>
<accession>A0A498HIT5</accession>